<comment type="caution">
    <text evidence="1">The sequence shown here is derived from an EMBL/GenBank/DDBJ whole genome shotgun (WGS) entry which is preliminary data.</text>
</comment>
<evidence type="ECO:0000313" key="2">
    <source>
        <dbReference type="Proteomes" id="UP001566132"/>
    </source>
</evidence>
<dbReference type="PANTHER" id="PTHR46601:SF1">
    <property type="entry name" value="ADF-H DOMAIN-CONTAINING PROTEIN"/>
    <property type="match status" value="1"/>
</dbReference>
<sequence>MDFSENYMCKYSEEVQFAHFGGSKPQITLHIVVTYHKVPAVNEPVTTCYCSLSKSLRHDPSAICAHLLPIIEEVKKQLPIINEVHFLSDGTMNVHEVVWTNSEPHRIRFRKLTCNNCSANVVCAHYDLRYNSYETETQNEDIGHVNNDHIYKIRYEDVYGSDTDSFEENLPITQLLKTVNCINSLQLNDYVLVKLSGKKQFHHYVAVVISIDDNNVMNIL</sequence>
<dbReference type="PANTHER" id="PTHR46601">
    <property type="entry name" value="ULP_PROTEASE DOMAIN-CONTAINING PROTEIN"/>
    <property type="match status" value="1"/>
</dbReference>
<reference evidence="1 2" key="1">
    <citation type="submission" date="2024-05" db="EMBL/GenBank/DDBJ databases">
        <title>Genetic variation in Jamaican populations of the coffee berry borer (Hypothenemus hampei).</title>
        <authorList>
            <person name="Errbii M."/>
            <person name="Myrie A."/>
        </authorList>
    </citation>
    <scope>NUCLEOTIDE SEQUENCE [LARGE SCALE GENOMIC DNA]</scope>
    <source>
        <strain evidence="1">JA-Hopewell-2020-01-JO</strain>
        <tissue evidence="1">Whole body</tissue>
    </source>
</reference>
<name>A0ABD1EQ00_HYPHA</name>
<protein>
    <recommendedName>
        <fullName evidence="3">SWIM-type domain-containing protein</fullName>
    </recommendedName>
</protein>
<dbReference type="EMBL" id="JBDJPC010000006">
    <property type="protein sequence ID" value="KAL1498399.1"/>
    <property type="molecule type" value="Genomic_DNA"/>
</dbReference>
<keyword evidence="2" id="KW-1185">Reference proteome</keyword>
<gene>
    <name evidence="1" type="ORF">ABEB36_009206</name>
</gene>
<proteinExistence type="predicted"/>
<evidence type="ECO:0000313" key="1">
    <source>
        <dbReference type="EMBL" id="KAL1498399.1"/>
    </source>
</evidence>
<evidence type="ECO:0008006" key="3">
    <source>
        <dbReference type="Google" id="ProtNLM"/>
    </source>
</evidence>
<dbReference type="Proteomes" id="UP001566132">
    <property type="component" value="Unassembled WGS sequence"/>
</dbReference>
<accession>A0ABD1EQ00</accession>
<organism evidence="1 2">
    <name type="scientific">Hypothenemus hampei</name>
    <name type="common">Coffee berry borer</name>
    <dbReference type="NCBI Taxonomy" id="57062"/>
    <lineage>
        <taxon>Eukaryota</taxon>
        <taxon>Metazoa</taxon>
        <taxon>Ecdysozoa</taxon>
        <taxon>Arthropoda</taxon>
        <taxon>Hexapoda</taxon>
        <taxon>Insecta</taxon>
        <taxon>Pterygota</taxon>
        <taxon>Neoptera</taxon>
        <taxon>Endopterygota</taxon>
        <taxon>Coleoptera</taxon>
        <taxon>Polyphaga</taxon>
        <taxon>Cucujiformia</taxon>
        <taxon>Curculionidae</taxon>
        <taxon>Scolytinae</taxon>
        <taxon>Hypothenemus</taxon>
    </lineage>
</organism>
<dbReference type="AlphaFoldDB" id="A0ABD1EQ00"/>